<organism evidence="1 2">
    <name type="scientific">Piscirickettsia litoralis</name>
    <dbReference type="NCBI Taxonomy" id="1891921"/>
    <lineage>
        <taxon>Bacteria</taxon>
        <taxon>Pseudomonadati</taxon>
        <taxon>Pseudomonadota</taxon>
        <taxon>Gammaproteobacteria</taxon>
        <taxon>Thiotrichales</taxon>
        <taxon>Piscirickettsiaceae</taxon>
        <taxon>Piscirickettsia</taxon>
    </lineage>
</organism>
<dbReference type="EMBL" id="MDTU01000004">
    <property type="protein sequence ID" value="ODN41280.1"/>
    <property type="molecule type" value="Genomic_DNA"/>
</dbReference>
<evidence type="ECO:0000313" key="2">
    <source>
        <dbReference type="Proteomes" id="UP000094329"/>
    </source>
</evidence>
<protein>
    <submittedName>
        <fullName evidence="1">Uncharacterized protein</fullName>
    </submittedName>
</protein>
<comment type="caution">
    <text evidence="1">The sequence shown here is derived from an EMBL/GenBank/DDBJ whole genome shotgun (WGS) entry which is preliminary data.</text>
</comment>
<name>A0ABX2ZYK6_9GAMM</name>
<proteinExistence type="predicted"/>
<dbReference type="Proteomes" id="UP000094329">
    <property type="component" value="Unassembled WGS sequence"/>
</dbReference>
<accession>A0ABX2ZYK6</accession>
<evidence type="ECO:0000313" key="1">
    <source>
        <dbReference type="EMBL" id="ODN41280.1"/>
    </source>
</evidence>
<sequence>MNPGELLVIGATSVRAIRRSVKYSENVPELYKNRATRYFWSDRRKNLDIAPTSFYSARARRVLDVKVGFCDELGCVTTYLAGMNLDQVGKIHMSGSTNFVD</sequence>
<dbReference type="RefSeq" id="WP_069314269.1">
    <property type="nucleotide sequence ID" value="NZ_MDTU01000004.1"/>
</dbReference>
<gene>
    <name evidence="1" type="ORF">BGC07_17085</name>
</gene>
<keyword evidence="2" id="KW-1185">Reference proteome</keyword>
<reference evidence="1 2" key="1">
    <citation type="submission" date="2016-08" db="EMBL/GenBank/DDBJ databases">
        <title>Draft genome sequence of Candidatus Piscirickettsia litoralis, from seawater.</title>
        <authorList>
            <person name="Wan X."/>
            <person name="Lee A.J."/>
            <person name="Hou S."/>
            <person name="Donachie S.P."/>
        </authorList>
    </citation>
    <scope>NUCLEOTIDE SEQUENCE [LARGE SCALE GENOMIC DNA]</scope>
    <source>
        <strain evidence="1 2">Y2</strain>
    </source>
</reference>